<feature type="compositionally biased region" description="Basic and acidic residues" evidence="1">
    <location>
        <begin position="1"/>
        <end position="10"/>
    </location>
</feature>
<proteinExistence type="predicted"/>
<evidence type="ECO:0000256" key="1">
    <source>
        <dbReference type="SAM" id="MobiDB-lite"/>
    </source>
</evidence>
<evidence type="ECO:0000313" key="2">
    <source>
        <dbReference type="EMBL" id="GBP95948.1"/>
    </source>
</evidence>
<comment type="caution">
    <text evidence="2">The sequence shown here is derived from an EMBL/GenBank/DDBJ whole genome shotgun (WGS) entry which is preliminary data.</text>
</comment>
<keyword evidence="3" id="KW-1185">Reference proteome</keyword>
<organism evidence="2 3">
    <name type="scientific">Eumeta variegata</name>
    <name type="common">Bagworm moth</name>
    <name type="synonym">Eumeta japonica</name>
    <dbReference type="NCBI Taxonomy" id="151549"/>
    <lineage>
        <taxon>Eukaryota</taxon>
        <taxon>Metazoa</taxon>
        <taxon>Ecdysozoa</taxon>
        <taxon>Arthropoda</taxon>
        <taxon>Hexapoda</taxon>
        <taxon>Insecta</taxon>
        <taxon>Pterygota</taxon>
        <taxon>Neoptera</taxon>
        <taxon>Endopterygota</taxon>
        <taxon>Lepidoptera</taxon>
        <taxon>Glossata</taxon>
        <taxon>Ditrysia</taxon>
        <taxon>Tineoidea</taxon>
        <taxon>Psychidae</taxon>
        <taxon>Oiketicinae</taxon>
        <taxon>Eumeta</taxon>
    </lineage>
</organism>
<feature type="region of interest" description="Disordered" evidence="1">
    <location>
        <begin position="1"/>
        <end position="21"/>
    </location>
</feature>
<protein>
    <submittedName>
        <fullName evidence="2">Uncharacterized protein</fullName>
    </submittedName>
</protein>
<dbReference type="EMBL" id="BGZK01002708">
    <property type="protein sequence ID" value="GBP95948.1"/>
    <property type="molecule type" value="Genomic_DNA"/>
</dbReference>
<reference evidence="2 3" key="1">
    <citation type="journal article" date="2019" name="Commun. Biol.">
        <title>The bagworm genome reveals a unique fibroin gene that provides high tensile strength.</title>
        <authorList>
            <person name="Kono N."/>
            <person name="Nakamura H."/>
            <person name="Ohtoshi R."/>
            <person name="Tomita M."/>
            <person name="Numata K."/>
            <person name="Arakawa K."/>
        </authorList>
    </citation>
    <scope>NUCLEOTIDE SEQUENCE [LARGE SCALE GENOMIC DNA]</scope>
</reference>
<gene>
    <name evidence="2" type="ORF">EVAR_65727_1</name>
</gene>
<evidence type="ECO:0000313" key="3">
    <source>
        <dbReference type="Proteomes" id="UP000299102"/>
    </source>
</evidence>
<name>A0A4C2A770_EUMVA</name>
<sequence length="183" mass="21190">MKQHSHESRLRQKNIKNATAPRTRAAVDALILCRRDSNGRYKSVVNLLEPCKKFKRQASAPNLCVCVSMSGHRLKPLNGKCNDRDEYLIRPLDTKERRRNKERNGTRADVNGGRARVVRLGNQSCGVLQVNEQNKRRYAHKDSNLHDTIVYCYVRSQCVNRGLRTVNDDEKIERNHMLRRPSL</sequence>
<accession>A0A4C2A770</accession>
<dbReference type="AlphaFoldDB" id="A0A4C2A770"/>
<dbReference type="Proteomes" id="UP000299102">
    <property type="component" value="Unassembled WGS sequence"/>
</dbReference>